<sequence>MSDLRFKCHFTKDLMRKNKRFQDGVLTFSKCPSFKGLLESAEGEKLERFFPKKSFVPQIGEIFESDRHLIEITDKIGNDENTKIETENISKNVDEKATKSGEEKSELIDKHKSSKFSIYENKKKNKIFKSEETTKETKKLKTNQQESFKKTQDANIWQKINHKTGFRSAREILETLEKAK</sequence>
<accession>A0ABV2AP37</accession>
<protein>
    <recommendedName>
        <fullName evidence="2">5'-3' DNA helicase ZGRF1-like N-terminal domain-containing protein</fullName>
    </recommendedName>
</protein>
<evidence type="ECO:0000313" key="3">
    <source>
        <dbReference type="EMBL" id="MES1921439.1"/>
    </source>
</evidence>
<dbReference type="EMBL" id="JBDODL010001349">
    <property type="protein sequence ID" value="MES1921439.1"/>
    <property type="molecule type" value="Genomic_DNA"/>
</dbReference>
<evidence type="ECO:0000259" key="2">
    <source>
        <dbReference type="Pfam" id="PF10382"/>
    </source>
</evidence>
<comment type="caution">
    <text evidence="3">The sequence shown here is derived from an EMBL/GenBank/DDBJ whole genome shotgun (WGS) entry which is preliminary data.</text>
</comment>
<reference evidence="3 4" key="1">
    <citation type="journal article" date="2024" name="BMC Biol.">
        <title>Comparative genomics of Ascetosporea gives new insight into the evolutionary basis for animal parasitism in Rhizaria.</title>
        <authorList>
            <person name="Hiltunen Thoren M."/>
            <person name="Onut-Brannstrom I."/>
            <person name="Alfjorden A."/>
            <person name="Peckova H."/>
            <person name="Swords F."/>
            <person name="Hooper C."/>
            <person name="Holzer A.S."/>
            <person name="Bass D."/>
            <person name="Burki F."/>
        </authorList>
    </citation>
    <scope>NUCLEOTIDE SEQUENCE [LARGE SCALE GENOMIC DNA]</scope>
    <source>
        <strain evidence="3">20-A016</strain>
    </source>
</reference>
<dbReference type="Pfam" id="PF10382">
    <property type="entry name" value="ZGRF1-like_N"/>
    <property type="match status" value="1"/>
</dbReference>
<keyword evidence="4" id="KW-1185">Reference proteome</keyword>
<feature type="region of interest" description="Disordered" evidence="1">
    <location>
        <begin position="132"/>
        <end position="151"/>
    </location>
</feature>
<organism evidence="3 4">
    <name type="scientific">Bonamia ostreae</name>
    <dbReference type="NCBI Taxonomy" id="126728"/>
    <lineage>
        <taxon>Eukaryota</taxon>
        <taxon>Sar</taxon>
        <taxon>Rhizaria</taxon>
        <taxon>Endomyxa</taxon>
        <taxon>Ascetosporea</taxon>
        <taxon>Haplosporida</taxon>
        <taxon>Bonamia</taxon>
    </lineage>
</organism>
<dbReference type="InterPro" id="IPR018838">
    <property type="entry name" value="ZGRF1-like_N"/>
</dbReference>
<feature type="domain" description="5'-3' DNA helicase ZGRF1-like N-terminal" evidence="2">
    <location>
        <begin position="5"/>
        <end position="80"/>
    </location>
</feature>
<evidence type="ECO:0000313" key="4">
    <source>
        <dbReference type="Proteomes" id="UP001439008"/>
    </source>
</evidence>
<gene>
    <name evidence="3" type="ORF">MHBO_002970</name>
</gene>
<evidence type="ECO:0000256" key="1">
    <source>
        <dbReference type="SAM" id="MobiDB-lite"/>
    </source>
</evidence>
<dbReference type="Proteomes" id="UP001439008">
    <property type="component" value="Unassembled WGS sequence"/>
</dbReference>
<name>A0ABV2AP37_9EUKA</name>
<proteinExistence type="predicted"/>